<reference evidence="2" key="2">
    <citation type="submission" date="2024-02" db="EMBL/GenBank/DDBJ databases">
        <authorList>
            <person name="Buigues J."/>
            <person name="Vinals A."/>
            <person name="Martinez-Recio R."/>
            <person name="S Monros J."/>
            <person name="Sanjuan R."/>
            <person name="Cuevas J.M."/>
        </authorList>
    </citation>
    <scope>NUCLEOTIDE SEQUENCE</scope>
    <source>
        <strain evidence="2">MAVG47</strain>
    </source>
</reference>
<proteinExistence type="predicted"/>
<feature type="compositionally biased region" description="Gly residues" evidence="1">
    <location>
        <begin position="51"/>
        <end position="98"/>
    </location>
</feature>
<organism evidence="2">
    <name type="scientific">Rhinolophus ferrumequinum adenovirus</name>
    <dbReference type="NCBI Taxonomy" id="3140013"/>
    <lineage>
        <taxon>Viruses</taxon>
        <taxon>Varidnaviria</taxon>
        <taxon>Bamfordvirae</taxon>
        <taxon>Preplasmiviricota</taxon>
        <taxon>Polisuviricotina</taxon>
        <taxon>Pharingeaviricetes</taxon>
        <taxon>Rowavirales</taxon>
        <taxon>Adenoviridae</taxon>
    </lineage>
</organism>
<feature type="compositionally biased region" description="Gly residues" evidence="1">
    <location>
        <begin position="16"/>
        <end position="28"/>
    </location>
</feature>
<feature type="compositionally biased region" description="Basic and acidic residues" evidence="1">
    <location>
        <begin position="102"/>
        <end position="113"/>
    </location>
</feature>
<evidence type="ECO:0000256" key="1">
    <source>
        <dbReference type="SAM" id="MobiDB-lite"/>
    </source>
</evidence>
<feature type="compositionally biased region" description="Basic residues" evidence="1">
    <location>
        <begin position="151"/>
        <end position="171"/>
    </location>
</feature>
<name>A0AAU6S572_9ADEN</name>
<protein>
    <submittedName>
        <fullName evidence="2">E1B 55k protein</fullName>
    </submittedName>
</protein>
<dbReference type="InterPro" id="IPR002612">
    <property type="entry name" value="Adeno_E1B_55kDa"/>
</dbReference>
<sequence length="566" mass="61917">MESHLREGEGWEPSRGRGGLSAGDGEGGLVIASDTSSGDSTESGLGEWGLASGGDGGGSRQSGGSGGTDSGPGGDSGGQRQRGGECGSGDGGGFGAGGSVREQQRQQSEERDPLPGCSWDGGYVEQQQRGRDIQPIVRGRTTGLFGQLLQRQRRRRSGRSRAPSPRRRSRSRSRDRLGLDTEQISWRDIVDDYHHNHELYSEQYNFDQVITHVMQPGENWSEMLKLHAKVSLDPEKVYHLSEKIDVEAPCYVIGKGAKVLVGGNLDNLIQVHPKTPGPSVTNMWGVVFSNVNFERDGAFTGVLARCHSFTTFHGCVFSGFTGTVIQMLAGGEVKGCCFLACYRCVINESRNMVLIKSCVIDKCILGVICRGPCRVVYSTFRETYCAALFQVHGSFKFCSVIDPTALSDRSDLSLGTCAEGNMTMLCSVHVVSNFSAQQVDMSHLNLLRADIYVGYRRGLWHCPQSTFNFSRLYVTNESMSRVSLTAVYTATLRVMRIYRPDYEHSRGRLCECGATHSYFPLMLTEVTNSLIQNPCLNSVDSLDFSSDEDDQVGVTFFGRVKMGVVT</sequence>
<dbReference type="Pfam" id="PF01696">
    <property type="entry name" value="Adeno_E1B_55K"/>
    <property type="match status" value="1"/>
</dbReference>
<accession>A0AAU6S572</accession>
<reference evidence="2" key="1">
    <citation type="journal article" date="2024" name="Microbiol. Spectr.">
        <title>Full-genome sequencing of dozens of new DNA viruses found in Spanish bat feces.</title>
        <authorList>
            <person name="Buigues J."/>
            <person name="Vinals A."/>
            <person name="Martinez-Recio R."/>
            <person name="Monros J.S."/>
            <person name="Sanjuan R."/>
            <person name="Cuevas J.M."/>
        </authorList>
    </citation>
    <scope>NUCLEOTIDE SEQUENCE</scope>
    <source>
        <strain evidence="2">MAVG47</strain>
    </source>
</reference>
<evidence type="ECO:0000313" key="2">
    <source>
        <dbReference type="EMBL" id="WZK92864.1"/>
    </source>
</evidence>
<feature type="region of interest" description="Disordered" evidence="1">
    <location>
        <begin position="1"/>
        <end position="177"/>
    </location>
</feature>
<feature type="compositionally biased region" description="Low complexity" evidence="1">
    <location>
        <begin position="33"/>
        <end position="45"/>
    </location>
</feature>
<feature type="compositionally biased region" description="Basic and acidic residues" evidence="1">
    <location>
        <begin position="1"/>
        <end position="15"/>
    </location>
</feature>
<dbReference type="EMBL" id="PP410069">
    <property type="protein sequence ID" value="WZK92864.1"/>
    <property type="molecule type" value="Genomic_DNA"/>
</dbReference>